<dbReference type="CDD" id="cd06257">
    <property type="entry name" value="DnaJ"/>
    <property type="match status" value="1"/>
</dbReference>
<keyword evidence="2" id="KW-1133">Transmembrane helix</keyword>
<keyword evidence="2" id="KW-0812">Transmembrane</keyword>
<name>A0A507QTN7_MONPU</name>
<evidence type="ECO:0000256" key="2">
    <source>
        <dbReference type="SAM" id="Phobius"/>
    </source>
</evidence>
<dbReference type="PROSITE" id="PS50076">
    <property type="entry name" value="DNAJ_2"/>
    <property type="match status" value="1"/>
</dbReference>
<dbReference type="Pfam" id="PF00226">
    <property type="entry name" value="DnaJ"/>
    <property type="match status" value="1"/>
</dbReference>
<organism evidence="4 5">
    <name type="scientific">Monascus purpureus</name>
    <name type="common">Red mold</name>
    <name type="synonym">Monascus anka</name>
    <dbReference type="NCBI Taxonomy" id="5098"/>
    <lineage>
        <taxon>Eukaryota</taxon>
        <taxon>Fungi</taxon>
        <taxon>Dikarya</taxon>
        <taxon>Ascomycota</taxon>
        <taxon>Pezizomycotina</taxon>
        <taxon>Eurotiomycetes</taxon>
        <taxon>Eurotiomycetidae</taxon>
        <taxon>Eurotiales</taxon>
        <taxon>Aspergillaceae</taxon>
        <taxon>Monascus</taxon>
    </lineage>
</organism>
<feature type="domain" description="J" evidence="3">
    <location>
        <begin position="76"/>
        <end position="144"/>
    </location>
</feature>
<sequence>MSSILSYIGWAVLPNYATSILQNIYYGITIRAGDPRPQPPSPRYYRHRRRIFILVITSYLLYTLYDAFYQIQLRGDFYRVLGVSPLSDNRTVKSRFRLLATMHHPDKLAHTDSAEGADQYFVFLKMAQDTILDPTKRFAYDRFGPDIVGWNDRKTMQDFVYGSLKTLAVQYIGGFLTMVILNFVWWSDWGRYWRFYTFFALITLELFLITHPRALFVPDALLPEGLRNLLHISVDQPSFYLLPFQISALARRVSVTLHIFISQIAPTGASKTSMEQLSPQTVQCLGQLMQLARATDAEATRLVQLGFAPFRGDRQSVNALRKGMKEGLVLSSVKASPEVQRAVAQVVEHGKKKNGEAD</sequence>
<keyword evidence="5" id="KW-1185">Reference proteome</keyword>
<feature type="transmembrane region" description="Helical" evidence="2">
    <location>
        <begin position="51"/>
        <end position="71"/>
    </location>
</feature>
<dbReference type="GO" id="GO:0051087">
    <property type="term" value="F:protein-folding chaperone binding"/>
    <property type="evidence" value="ECO:0007669"/>
    <property type="project" value="TreeGrafter"/>
</dbReference>
<dbReference type="PANTHER" id="PTHR44360">
    <property type="entry name" value="DNAJ HOMOLOG SUBFAMILY B MEMBER 9"/>
    <property type="match status" value="1"/>
</dbReference>
<keyword evidence="1" id="KW-0143">Chaperone</keyword>
<dbReference type="EMBL" id="VIFY01000062">
    <property type="protein sequence ID" value="TQB72531.1"/>
    <property type="molecule type" value="Genomic_DNA"/>
</dbReference>
<accession>A0A507QTN7</accession>
<feature type="transmembrane region" description="Helical" evidence="2">
    <location>
        <begin position="193"/>
        <end position="210"/>
    </location>
</feature>
<reference evidence="4 5" key="1">
    <citation type="submission" date="2019-06" db="EMBL/GenBank/DDBJ databases">
        <title>Wine fermentation using esterase from Monascus purpureus.</title>
        <authorList>
            <person name="Geng C."/>
            <person name="Zhang Y."/>
        </authorList>
    </citation>
    <scope>NUCLEOTIDE SEQUENCE [LARGE SCALE GENOMIC DNA]</scope>
    <source>
        <strain evidence="4">HQ1</strain>
    </source>
</reference>
<dbReference type="InterPro" id="IPR051948">
    <property type="entry name" value="Hsp70_co-chaperone_J-domain"/>
</dbReference>
<comment type="caution">
    <text evidence="4">The sequence shown here is derived from an EMBL/GenBank/DDBJ whole genome shotgun (WGS) entry which is preliminary data.</text>
</comment>
<dbReference type="GO" id="GO:0051787">
    <property type="term" value="F:misfolded protein binding"/>
    <property type="evidence" value="ECO:0007669"/>
    <property type="project" value="TreeGrafter"/>
</dbReference>
<dbReference type="AlphaFoldDB" id="A0A507QTN7"/>
<dbReference type="OrthoDB" id="436519at2759"/>
<dbReference type="Proteomes" id="UP000319663">
    <property type="component" value="Unassembled WGS sequence"/>
</dbReference>
<dbReference type="PANTHER" id="PTHR44360:SF1">
    <property type="entry name" value="DNAJ HOMOLOG SUBFAMILY B MEMBER 9"/>
    <property type="match status" value="1"/>
</dbReference>
<gene>
    <name evidence="4" type="ORF">MPDQ_006754</name>
</gene>
<dbReference type="Gene3D" id="1.10.287.110">
    <property type="entry name" value="DnaJ domain"/>
    <property type="match status" value="1"/>
</dbReference>
<keyword evidence="2" id="KW-0472">Membrane</keyword>
<evidence type="ECO:0000313" key="5">
    <source>
        <dbReference type="Proteomes" id="UP000319663"/>
    </source>
</evidence>
<dbReference type="GO" id="GO:0005783">
    <property type="term" value="C:endoplasmic reticulum"/>
    <property type="evidence" value="ECO:0007669"/>
    <property type="project" value="TreeGrafter"/>
</dbReference>
<proteinExistence type="predicted"/>
<dbReference type="STRING" id="5098.A0A507QTN7"/>
<dbReference type="SUPFAM" id="SSF46565">
    <property type="entry name" value="Chaperone J-domain"/>
    <property type="match status" value="1"/>
</dbReference>
<dbReference type="PRINTS" id="PR00625">
    <property type="entry name" value="JDOMAIN"/>
</dbReference>
<dbReference type="InterPro" id="IPR001623">
    <property type="entry name" value="DnaJ_domain"/>
</dbReference>
<feature type="transmembrane region" description="Helical" evidence="2">
    <location>
        <begin position="168"/>
        <end position="186"/>
    </location>
</feature>
<dbReference type="SMART" id="SM00271">
    <property type="entry name" value="DnaJ"/>
    <property type="match status" value="1"/>
</dbReference>
<dbReference type="GO" id="GO:0036503">
    <property type="term" value="P:ERAD pathway"/>
    <property type="evidence" value="ECO:0007669"/>
    <property type="project" value="TreeGrafter"/>
</dbReference>
<dbReference type="InterPro" id="IPR036869">
    <property type="entry name" value="J_dom_sf"/>
</dbReference>
<evidence type="ECO:0000259" key="3">
    <source>
        <dbReference type="PROSITE" id="PS50076"/>
    </source>
</evidence>
<protein>
    <recommendedName>
        <fullName evidence="3">J domain-containing protein</fullName>
    </recommendedName>
</protein>
<evidence type="ECO:0000256" key="1">
    <source>
        <dbReference type="ARBA" id="ARBA00023186"/>
    </source>
</evidence>
<evidence type="ECO:0000313" key="4">
    <source>
        <dbReference type="EMBL" id="TQB72531.1"/>
    </source>
</evidence>